<feature type="signal peptide" evidence="1">
    <location>
        <begin position="1"/>
        <end position="25"/>
    </location>
</feature>
<dbReference type="Pfam" id="PF06477">
    <property type="entry name" value="DUF1091"/>
    <property type="match status" value="1"/>
</dbReference>
<dbReference type="PANTHER" id="PTHR20898:SF0">
    <property type="entry name" value="DAEDALUS ON 3-RELATED"/>
    <property type="match status" value="1"/>
</dbReference>
<keyword evidence="1" id="KW-0732">Signal</keyword>
<dbReference type="InterPro" id="IPR010512">
    <property type="entry name" value="DUF1091"/>
</dbReference>
<evidence type="ECO:0000313" key="2">
    <source>
        <dbReference type="EMBL" id="CAD6997987.1"/>
    </source>
</evidence>
<name>A0A811UJH5_CERCA</name>
<comment type="caution">
    <text evidence="2">The sequence shown here is derived from an EMBL/GenBank/DDBJ whole genome shotgun (WGS) entry which is preliminary data.</text>
</comment>
<gene>
    <name evidence="2" type="ORF">CCAP1982_LOCUS6603</name>
</gene>
<accession>A0A811UJH5</accession>
<dbReference type="PANTHER" id="PTHR20898">
    <property type="entry name" value="DAEDALUS ON 3-RELATED-RELATED"/>
    <property type="match status" value="1"/>
</dbReference>
<proteinExistence type="predicted"/>
<reference evidence="2" key="1">
    <citation type="submission" date="2020-11" db="EMBL/GenBank/DDBJ databases">
        <authorList>
            <person name="Whitehead M."/>
        </authorList>
    </citation>
    <scope>NUCLEOTIDE SEQUENCE</scope>
    <source>
        <strain evidence="2">EGII</strain>
    </source>
</reference>
<evidence type="ECO:0000313" key="3">
    <source>
        <dbReference type="Proteomes" id="UP000606786"/>
    </source>
</evidence>
<protein>
    <submittedName>
        <fullName evidence="2">(Mediterranean fruit fly) hypothetical protein</fullName>
    </submittedName>
</protein>
<sequence>MWLFKFTYDHTIILLVLGFCSAVTGERLKDPKNKLKIANIIVTNFTCAHKLAHIVESVACSKAVHNNRTYLYGSLILRQSLERLDVNSLLDIYGPNGQRVNIFNIKTDGYAVLAAKRHDIYVVDNILKLMYATVNEAPVCPLKAHFNYTVTALDINKCKVPAFLPKAKFRAAVYFRLEGRQSVSLVLDGYLTN</sequence>
<dbReference type="AlphaFoldDB" id="A0A811UJH5"/>
<evidence type="ECO:0000256" key="1">
    <source>
        <dbReference type="SAM" id="SignalP"/>
    </source>
</evidence>
<dbReference type="EMBL" id="CAJHJT010000012">
    <property type="protein sequence ID" value="CAD6997987.1"/>
    <property type="molecule type" value="Genomic_DNA"/>
</dbReference>
<dbReference type="Proteomes" id="UP000606786">
    <property type="component" value="Unassembled WGS sequence"/>
</dbReference>
<dbReference type="OrthoDB" id="7881840at2759"/>
<dbReference type="SMART" id="SM00697">
    <property type="entry name" value="DM8"/>
    <property type="match status" value="1"/>
</dbReference>
<organism evidence="2 3">
    <name type="scientific">Ceratitis capitata</name>
    <name type="common">Mediterranean fruit fly</name>
    <name type="synonym">Tephritis capitata</name>
    <dbReference type="NCBI Taxonomy" id="7213"/>
    <lineage>
        <taxon>Eukaryota</taxon>
        <taxon>Metazoa</taxon>
        <taxon>Ecdysozoa</taxon>
        <taxon>Arthropoda</taxon>
        <taxon>Hexapoda</taxon>
        <taxon>Insecta</taxon>
        <taxon>Pterygota</taxon>
        <taxon>Neoptera</taxon>
        <taxon>Endopterygota</taxon>
        <taxon>Diptera</taxon>
        <taxon>Brachycera</taxon>
        <taxon>Muscomorpha</taxon>
        <taxon>Tephritoidea</taxon>
        <taxon>Tephritidae</taxon>
        <taxon>Ceratitis</taxon>
        <taxon>Ceratitis</taxon>
    </lineage>
</organism>
<feature type="chain" id="PRO_5032521904" evidence="1">
    <location>
        <begin position="26"/>
        <end position="193"/>
    </location>
</feature>
<keyword evidence="3" id="KW-1185">Reference proteome</keyword>